<keyword evidence="2" id="KW-1185">Reference proteome</keyword>
<sequence length="120" mass="13032">MSGDAPTDLFAVTENNKSIYRTTVALFKETTERCNRLLADSESFLAYTLKNGTTLRFVSRPGNVKGSLKHTGAVHNVKFVNYRSNVGASASANEFLVWVVTNDSAEGEEAAANADDQNLL</sequence>
<proteinExistence type="predicted"/>
<evidence type="ECO:0000313" key="1">
    <source>
        <dbReference type="EMBL" id="CAD2219328.1"/>
    </source>
</evidence>
<protein>
    <submittedName>
        <fullName evidence="1">Uncharacterized protein</fullName>
    </submittedName>
</protein>
<name>A0A7G2CHJ3_9TRYP</name>
<organism evidence="1 2">
    <name type="scientific">Angomonas deanei</name>
    <dbReference type="NCBI Taxonomy" id="59799"/>
    <lineage>
        <taxon>Eukaryota</taxon>
        <taxon>Discoba</taxon>
        <taxon>Euglenozoa</taxon>
        <taxon>Kinetoplastea</taxon>
        <taxon>Metakinetoplastina</taxon>
        <taxon>Trypanosomatida</taxon>
        <taxon>Trypanosomatidae</taxon>
        <taxon>Strigomonadinae</taxon>
        <taxon>Angomonas</taxon>
    </lineage>
</organism>
<reference evidence="1 2" key="1">
    <citation type="submission" date="2020-08" db="EMBL/GenBank/DDBJ databases">
        <authorList>
            <person name="Newling K."/>
            <person name="Davey J."/>
            <person name="Forrester S."/>
        </authorList>
    </citation>
    <scope>NUCLEOTIDE SEQUENCE [LARGE SCALE GENOMIC DNA]</scope>
    <source>
        <strain evidence="2">Crithidia deanei Carvalho (ATCC PRA-265)</strain>
    </source>
</reference>
<accession>A0A7G2CHJ3</accession>
<dbReference type="EMBL" id="LR877157">
    <property type="protein sequence ID" value="CAD2219328.1"/>
    <property type="molecule type" value="Genomic_DNA"/>
</dbReference>
<dbReference type="Proteomes" id="UP000515908">
    <property type="component" value="Chromosome 13"/>
</dbReference>
<evidence type="ECO:0000313" key="2">
    <source>
        <dbReference type="Proteomes" id="UP000515908"/>
    </source>
</evidence>
<gene>
    <name evidence="1" type="ORF">ADEAN_000683300</name>
</gene>
<dbReference type="AlphaFoldDB" id="A0A7G2CHJ3"/>
<dbReference type="VEuPathDB" id="TriTrypDB:ADEAN_000683300"/>